<protein>
    <recommendedName>
        <fullName evidence="2">phosphoribosylglycinamide formyltransferase 1</fullName>
        <ecNumber evidence="2">2.1.2.2</ecNumber>
    </recommendedName>
</protein>
<keyword evidence="4" id="KW-0658">Purine biosynthesis</keyword>
<keyword evidence="3" id="KW-0808">Transferase</keyword>
<dbReference type="GO" id="GO:0006189">
    <property type="term" value="P:'de novo' IMP biosynthetic process"/>
    <property type="evidence" value="ECO:0007669"/>
    <property type="project" value="TreeGrafter"/>
</dbReference>
<dbReference type="Gene3D" id="3.40.50.170">
    <property type="entry name" value="Formyl transferase, N-terminal domain"/>
    <property type="match status" value="1"/>
</dbReference>
<dbReference type="InterPro" id="IPR002376">
    <property type="entry name" value="Formyl_transf_N"/>
</dbReference>
<dbReference type="EC" id="2.1.2.2" evidence="2"/>
<dbReference type="PANTHER" id="PTHR43369:SF2">
    <property type="entry name" value="PHOSPHORIBOSYLGLYCINAMIDE FORMYLTRANSFERASE"/>
    <property type="match status" value="1"/>
</dbReference>
<feature type="domain" description="Formyl transferase N-terminal" evidence="5">
    <location>
        <begin position="69"/>
        <end position="159"/>
    </location>
</feature>
<dbReference type="InterPro" id="IPR036477">
    <property type="entry name" value="Formyl_transf_N_sf"/>
</dbReference>
<feature type="non-terminal residue" evidence="6">
    <location>
        <position position="164"/>
    </location>
</feature>
<sequence>MMMTVENIHGREILLNLIRSKIPIHAVIIEHNSKLSENTRNYLKNDFYNPKSFSEIVKGTEINVHYVTHHNEQETVNLLKEYSPDYIILGGTRILKESIIQTGKTGILNAHPAILPKYQGLDCVAWAILNNDPVGATIHFIDSGIDSGPIILQESISINDCRSL</sequence>
<evidence type="ECO:0000259" key="5">
    <source>
        <dbReference type="Pfam" id="PF00551"/>
    </source>
</evidence>
<proteinExistence type="predicted"/>
<dbReference type="EMBL" id="UINC01086655">
    <property type="protein sequence ID" value="SVC35314.1"/>
    <property type="molecule type" value="Genomic_DNA"/>
</dbReference>
<dbReference type="AlphaFoldDB" id="A0A382LEN1"/>
<dbReference type="GO" id="GO:0005737">
    <property type="term" value="C:cytoplasm"/>
    <property type="evidence" value="ECO:0007669"/>
    <property type="project" value="TreeGrafter"/>
</dbReference>
<dbReference type="GO" id="GO:0004644">
    <property type="term" value="F:phosphoribosylglycinamide formyltransferase activity"/>
    <property type="evidence" value="ECO:0007669"/>
    <property type="project" value="UniProtKB-EC"/>
</dbReference>
<dbReference type="Pfam" id="PF00551">
    <property type="entry name" value="Formyl_trans_N"/>
    <property type="match status" value="1"/>
</dbReference>
<accession>A0A382LEN1</accession>
<dbReference type="SUPFAM" id="SSF53328">
    <property type="entry name" value="Formyltransferase"/>
    <property type="match status" value="1"/>
</dbReference>
<evidence type="ECO:0000256" key="3">
    <source>
        <dbReference type="ARBA" id="ARBA00022679"/>
    </source>
</evidence>
<evidence type="ECO:0000256" key="2">
    <source>
        <dbReference type="ARBA" id="ARBA00012254"/>
    </source>
</evidence>
<organism evidence="6">
    <name type="scientific">marine metagenome</name>
    <dbReference type="NCBI Taxonomy" id="408172"/>
    <lineage>
        <taxon>unclassified sequences</taxon>
        <taxon>metagenomes</taxon>
        <taxon>ecological metagenomes</taxon>
    </lineage>
</organism>
<gene>
    <name evidence="6" type="ORF">METZ01_LOCUS288168</name>
</gene>
<evidence type="ECO:0000313" key="6">
    <source>
        <dbReference type="EMBL" id="SVC35314.1"/>
    </source>
</evidence>
<name>A0A382LEN1_9ZZZZ</name>
<reference evidence="6" key="1">
    <citation type="submission" date="2018-05" db="EMBL/GenBank/DDBJ databases">
        <authorList>
            <person name="Lanie J.A."/>
            <person name="Ng W.-L."/>
            <person name="Kazmierczak K.M."/>
            <person name="Andrzejewski T.M."/>
            <person name="Davidsen T.M."/>
            <person name="Wayne K.J."/>
            <person name="Tettelin H."/>
            <person name="Glass J.I."/>
            <person name="Rusch D."/>
            <person name="Podicherti R."/>
            <person name="Tsui H.-C.T."/>
            <person name="Winkler M.E."/>
        </authorList>
    </citation>
    <scope>NUCLEOTIDE SEQUENCE</scope>
</reference>
<evidence type="ECO:0000256" key="1">
    <source>
        <dbReference type="ARBA" id="ARBA00005054"/>
    </source>
</evidence>
<evidence type="ECO:0000256" key="4">
    <source>
        <dbReference type="ARBA" id="ARBA00022755"/>
    </source>
</evidence>
<comment type="pathway">
    <text evidence="1">Purine metabolism; IMP biosynthesis via de novo pathway; N(2)-formyl-N(1)-(5-phospho-D-ribosyl)glycinamide from N(1)-(5-phospho-D-ribosyl)glycinamide (10-formyl THF route): step 1/1.</text>
</comment>
<dbReference type="PANTHER" id="PTHR43369">
    <property type="entry name" value="PHOSPHORIBOSYLGLYCINAMIDE FORMYLTRANSFERASE"/>
    <property type="match status" value="1"/>
</dbReference>